<feature type="domain" description="Thioredoxin" evidence="13">
    <location>
        <begin position="66"/>
        <end position="239"/>
    </location>
</feature>
<evidence type="ECO:0000256" key="6">
    <source>
        <dbReference type="ARBA" id="ARBA00023157"/>
    </source>
</evidence>
<dbReference type="PANTHER" id="PTHR42801:SF7">
    <property type="entry name" value="SLL1159 PROTEIN"/>
    <property type="match status" value="1"/>
</dbReference>
<evidence type="ECO:0000256" key="8">
    <source>
        <dbReference type="ARBA" id="ARBA00032824"/>
    </source>
</evidence>
<sequence>MRNIILILCLNALSMLQATEVASYQESFDKLMVKRAEAPAKYSPKEQEIMKQATLSLAESFPNPGVQVGEKAPDFNLINAFGKEVNLTNELKKGPVVLVFYRGAWCPYCNIHLAVLSQSLSEFEKYGAQLIAVTPQKTEKSAEQIKKDAYPFEILSDLNNSVMKAYKLYFELSKELLAVYKKNGLDVEAYNGKDHTALPVPGTFIIDTKGVVRAMQAETNYKLRMEPKDIIDALIKISKEK</sequence>
<dbReference type="GO" id="GO:0008379">
    <property type="term" value="F:thioredoxin peroxidase activity"/>
    <property type="evidence" value="ECO:0007669"/>
    <property type="project" value="TreeGrafter"/>
</dbReference>
<keyword evidence="7" id="KW-0676">Redox-active center</keyword>
<dbReference type="InterPro" id="IPR013766">
    <property type="entry name" value="Thioredoxin_domain"/>
</dbReference>
<evidence type="ECO:0000256" key="7">
    <source>
        <dbReference type="ARBA" id="ARBA00023284"/>
    </source>
</evidence>
<gene>
    <name evidence="14" type="ORF">HELGO_WM22696</name>
</gene>
<evidence type="ECO:0000256" key="4">
    <source>
        <dbReference type="ARBA" id="ARBA00022862"/>
    </source>
</evidence>
<evidence type="ECO:0000256" key="1">
    <source>
        <dbReference type="ARBA" id="ARBA00003330"/>
    </source>
</evidence>
<evidence type="ECO:0000259" key="13">
    <source>
        <dbReference type="PROSITE" id="PS51352"/>
    </source>
</evidence>
<evidence type="ECO:0000256" key="11">
    <source>
        <dbReference type="ARBA" id="ARBA00049091"/>
    </source>
</evidence>
<evidence type="ECO:0000256" key="3">
    <source>
        <dbReference type="ARBA" id="ARBA00022559"/>
    </source>
</evidence>
<feature type="signal peptide" evidence="12">
    <location>
        <begin position="1"/>
        <end position="18"/>
    </location>
</feature>
<comment type="similarity">
    <text evidence="9">Belongs to the peroxiredoxin family. BCP/PrxQ subfamily.</text>
</comment>
<comment type="catalytic activity">
    <reaction evidence="11">
        <text>a hydroperoxide + [thioredoxin]-dithiol = an alcohol + [thioredoxin]-disulfide + H2O</text>
        <dbReference type="Rhea" id="RHEA:62620"/>
        <dbReference type="Rhea" id="RHEA-COMP:10698"/>
        <dbReference type="Rhea" id="RHEA-COMP:10700"/>
        <dbReference type="ChEBI" id="CHEBI:15377"/>
        <dbReference type="ChEBI" id="CHEBI:29950"/>
        <dbReference type="ChEBI" id="CHEBI:30879"/>
        <dbReference type="ChEBI" id="CHEBI:35924"/>
        <dbReference type="ChEBI" id="CHEBI:50058"/>
        <dbReference type="EC" id="1.11.1.24"/>
    </reaction>
</comment>
<dbReference type="PANTHER" id="PTHR42801">
    <property type="entry name" value="THIOREDOXIN-DEPENDENT PEROXIDE REDUCTASE"/>
    <property type="match status" value="1"/>
</dbReference>
<dbReference type="Pfam" id="PF00578">
    <property type="entry name" value="AhpC-TSA"/>
    <property type="match status" value="1"/>
</dbReference>
<comment type="function">
    <text evidence="1">Thiol-specific peroxidase that catalyzes the reduction of hydrogen peroxide and organic hydroperoxides to water and alcohols, respectively. Plays a role in cell protection against oxidative stress by detoxifying peroxides and as sensor of hydrogen peroxide-mediated signaling events.</text>
</comment>
<dbReference type="InterPro" id="IPR050924">
    <property type="entry name" value="Peroxiredoxin_BCP/PrxQ"/>
</dbReference>
<accession>A0A6S6U6X3</accession>
<dbReference type="EC" id="1.11.1.24" evidence="2"/>
<keyword evidence="4" id="KW-0049">Antioxidant</keyword>
<evidence type="ECO:0000256" key="12">
    <source>
        <dbReference type="SAM" id="SignalP"/>
    </source>
</evidence>
<protein>
    <recommendedName>
        <fullName evidence="2">thioredoxin-dependent peroxiredoxin</fullName>
        <ecNumber evidence="2">1.11.1.24</ecNumber>
    </recommendedName>
    <alternativeName>
        <fullName evidence="8">Thioredoxin peroxidase</fullName>
    </alternativeName>
    <alternativeName>
        <fullName evidence="10">Thioredoxin-dependent peroxiredoxin Bcp</fullName>
    </alternativeName>
</protein>
<proteinExistence type="inferred from homology"/>
<dbReference type="PROSITE" id="PS51352">
    <property type="entry name" value="THIOREDOXIN_2"/>
    <property type="match status" value="1"/>
</dbReference>
<evidence type="ECO:0000256" key="2">
    <source>
        <dbReference type="ARBA" id="ARBA00013017"/>
    </source>
</evidence>
<reference evidence="14" key="1">
    <citation type="submission" date="2020-01" db="EMBL/GenBank/DDBJ databases">
        <authorList>
            <person name="Meier V. D."/>
            <person name="Meier V D."/>
        </authorList>
    </citation>
    <scope>NUCLEOTIDE SEQUENCE</scope>
    <source>
        <strain evidence="14">HLG_WM_MAG_02</strain>
    </source>
</reference>
<dbReference type="SUPFAM" id="SSF52833">
    <property type="entry name" value="Thioredoxin-like"/>
    <property type="match status" value="1"/>
</dbReference>
<dbReference type="EMBL" id="CACVAZ010000170">
    <property type="protein sequence ID" value="CAA6823908.1"/>
    <property type="molecule type" value="Genomic_DNA"/>
</dbReference>
<dbReference type="InterPro" id="IPR000866">
    <property type="entry name" value="AhpC/TSA"/>
</dbReference>
<keyword evidence="3" id="KW-0575">Peroxidase</keyword>
<dbReference type="InterPro" id="IPR036249">
    <property type="entry name" value="Thioredoxin-like_sf"/>
</dbReference>
<keyword evidence="12" id="KW-0732">Signal</keyword>
<dbReference type="CDD" id="cd02970">
    <property type="entry name" value="PRX_like2"/>
    <property type="match status" value="1"/>
</dbReference>
<dbReference type="GO" id="GO:0045454">
    <property type="term" value="P:cell redox homeostasis"/>
    <property type="evidence" value="ECO:0007669"/>
    <property type="project" value="TreeGrafter"/>
</dbReference>
<organism evidence="14">
    <name type="scientific">uncultured Sulfurovum sp</name>
    <dbReference type="NCBI Taxonomy" id="269237"/>
    <lineage>
        <taxon>Bacteria</taxon>
        <taxon>Pseudomonadati</taxon>
        <taxon>Campylobacterota</taxon>
        <taxon>Epsilonproteobacteria</taxon>
        <taxon>Campylobacterales</taxon>
        <taxon>Sulfurovaceae</taxon>
        <taxon>Sulfurovum</taxon>
        <taxon>environmental samples</taxon>
    </lineage>
</organism>
<dbReference type="GO" id="GO:0034599">
    <property type="term" value="P:cellular response to oxidative stress"/>
    <property type="evidence" value="ECO:0007669"/>
    <property type="project" value="TreeGrafter"/>
</dbReference>
<keyword evidence="5" id="KW-0560">Oxidoreductase</keyword>
<evidence type="ECO:0000313" key="14">
    <source>
        <dbReference type="EMBL" id="CAA6823908.1"/>
    </source>
</evidence>
<name>A0A6S6U6X3_9BACT</name>
<dbReference type="AlphaFoldDB" id="A0A6S6U6X3"/>
<feature type="chain" id="PRO_5027805845" description="thioredoxin-dependent peroxiredoxin" evidence="12">
    <location>
        <begin position="19"/>
        <end position="241"/>
    </location>
</feature>
<evidence type="ECO:0000256" key="5">
    <source>
        <dbReference type="ARBA" id="ARBA00023002"/>
    </source>
</evidence>
<evidence type="ECO:0000256" key="9">
    <source>
        <dbReference type="ARBA" id="ARBA00038489"/>
    </source>
</evidence>
<keyword evidence="6" id="KW-1015">Disulfide bond</keyword>
<dbReference type="GO" id="GO:0005737">
    <property type="term" value="C:cytoplasm"/>
    <property type="evidence" value="ECO:0007669"/>
    <property type="project" value="TreeGrafter"/>
</dbReference>
<dbReference type="Gene3D" id="3.40.30.10">
    <property type="entry name" value="Glutaredoxin"/>
    <property type="match status" value="1"/>
</dbReference>
<evidence type="ECO:0000256" key="10">
    <source>
        <dbReference type="ARBA" id="ARBA00042639"/>
    </source>
</evidence>